<dbReference type="RefSeq" id="WP_386822440.1">
    <property type="nucleotide sequence ID" value="NZ_JBHTIF010000001.1"/>
</dbReference>
<dbReference type="Proteomes" id="UP001597110">
    <property type="component" value="Unassembled WGS sequence"/>
</dbReference>
<evidence type="ECO:0000313" key="2">
    <source>
        <dbReference type="EMBL" id="MFD0724799.1"/>
    </source>
</evidence>
<name>A0ABW2Y8B1_9GAMM</name>
<gene>
    <name evidence="2" type="ORF">ACFQ0E_04220</name>
</gene>
<evidence type="ECO:0000313" key="3">
    <source>
        <dbReference type="Proteomes" id="UP001597110"/>
    </source>
</evidence>
<dbReference type="PANTHER" id="PTHR38477">
    <property type="entry name" value="HYPOTHETICAL EXPORTED PROTEIN"/>
    <property type="match status" value="1"/>
</dbReference>
<comment type="caution">
    <text evidence="2">The sequence shown here is derived from an EMBL/GenBank/DDBJ whole genome shotgun (WGS) entry which is preliminary data.</text>
</comment>
<keyword evidence="3" id="KW-1185">Reference proteome</keyword>
<feature type="signal peptide" evidence="1">
    <location>
        <begin position="1"/>
        <end position="22"/>
    </location>
</feature>
<accession>A0ABW2Y8B1</accession>
<protein>
    <submittedName>
        <fullName evidence="2">Murein L,D-transpeptidase catalytic domain family protein</fullName>
    </submittedName>
</protein>
<proteinExistence type="predicted"/>
<evidence type="ECO:0000256" key="1">
    <source>
        <dbReference type="SAM" id="SignalP"/>
    </source>
</evidence>
<dbReference type="Pfam" id="PF13645">
    <property type="entry name" value="YkuD_2"/>
    <property type="match status" value="1"/>
</dbReference>
<dbReference type="InterPro" id="IPR032676">
    <property type="entry name" value="YkuD_2"/>
</dbReference>
<organism evidence="2 3">
    <name type="scientific">Lysobacter brunescens</name>
    <dbReference type="NCBI Taxonomy" id="262323"/>
    <lineage>
        <taxon>Bacteria</taxon>
        <taxon>Pseudomonadati</taxon>
        <taxon>Pseudomonadota</taxon>
        <taxon>Gammaproteobacteria</taxon>
        <taxon>Lysobacterales</taxon>
        <taxon>Lysobacteraceae</taxon>
        <taxon>Lysobacter</taxon>
    </lineage>
</organism>
<reference evidence="3" key="1">
    <citation type="journal article" date="2019" name="Int. J. Syst. Evol. Microbiol.">
        <title>The Global Catalogue of Microorganisms (GCM) 10K type strain sequencing project: providing services to taxonomists for standard genome sequencing and annotation.</title>
        <authorList>
            <consortium name="The Broad Institute Genomics Platform"/>
            <consortium name="The Broad Institute Genome Sequencing Center for Infectious Disease"/>
            <person name="Wu L."/>
            <person name="Ma J."/>
        </authorList>
    </citation>
    <scope>NUCLEOTIDE SEQUENCE [LARGE SCALE GENOMIC DNA]</scope>
    <source>
        <strain evidence="3">CCUG 55585</strain>
    </source>
</reference>
<dbReference type="EMBL" id="JBHTIF010000001">
    <property type="protein sequence ID" value="MFD0724799.1"/>
    <property type="molecule type" value="Genomic_DNA"/>
</dbReference>
<keyword evidence="1" id="KW-0732">Signal</keyword>
<feature type="chain" id="PRO_5046714760" evidence="1">
    <location>
        <begin position="23"/>
        <end position="249"/>
    </location>
</feature>
<dbReference type="PANTHER" id="PTHR38477:SF1">
    <property type="entry name" value="MUREIN L,D-TRANSPEPTIDASE CATALYTIC DOMAIN FAMILY PROTEIN"/>
    <property type="match status" value="1"/>
</dbReference>
<sequence>MSPRSVAFSLLLALAAAPLASANDAGMPISAQIPAGAPDLLQRLHAQAPRLDAKVLGLALDAAGCAAESGRVAPARRLAVIDYSKPSTEPRLWVFDLRDARLLYAEHVAHGRRSGENFATAFSNQDSSHQTSLGLFATAETYVGGNGYSLRMDGLEPGINDRARDRAIVMHGAPYVDPVMAQRQGRLGRSLGCPAVRPAVAQQVIDTLKDGQLLFAYYPDQQWLANSTFFRCRAGLASRAGAARPAGGR</sequence>